<protein>
    <submittedName>
        <fullName evidence="1">Uncharacterized protein</fullName>
    </submittedName>
</protein>
<dbReference type="EMBL" id="AFZX01000134">
    <property type="protein sequence ID" value="EHL04334.1"/>
    <property type="molecule type" value="Genomic_DNA"/>
</dbReference>
<sequence>MPLKATSVKTEKAAQTSYNFPRSSLKALHAQDLRSSPRALLDRRKRI</sequence>
<organism evidence="1 2">
    <name type="scientific">Desulfitobacterium hafniense DP7</name>
    <dbReference type="NCBI Taxonomy" id="537010"/>
    <lineage>
        <taxon>Bacteria</taxon>
        <taxon>Bacillati</taxon>
        <taxon>Bacillota</taxon>
        <taxon>Clostridia</taxon>
        <taxon>Eubacteriales</taxon>
        <taxon>Desulfitobacteriaceae</taxon>
        <taxon>Desulfitobacterium</taxon>
    </lineage>
</organism>
<dbReference type="AlphaFoldDB" id="G9XVG6"/>
<evidence type="ECO:0000313" key="1">
    <source>
        <dbReference type="EMBL" id="EHL04334.1"/>
    </source>
</evidence>
<reference evidence="1 2" key="1">
    <citation type="submission" date="2011-08" db="EMBL/GenBank/DDBJ databases">
        <authorList>
            <person name="Weinstock G."/>
            <person name="Sodergren E."/>
            <person name="Clifton S."/>
            <person name="Fulton L."/>
            <person name="Fulton B."/>
            <person name="Courtney L."/>
            <person name="Fronick C."/>
            <person name="Harrison M."/>
            <person name="Strong C."/>
            <person name="Farmer C."/>
            <person name="Delahaunty K."/>
            <person name="Markovic C."/>
            <person name="Hall O."/>
            <person name="Minx P."/>
            <person name="Tomlinson C."/>
            <person name="Mitreva M."/>
            <person name="Hou S."/>
            <person name="Chen J."/>
            <person name="Wollam A."/>
            <person name="Pepin K.H."/>
            <person name="Johnson M."/>
            <person name="Bhonagiri V."/>
            <person name="Zhang X."/>
            <person name="Suruliraj S."/>
            <person name="Warren W."/>
            <person name="Chinwalla A."/>
            <person name="Mardis E.R."/>
            <person name="Wilson R.K."/>
        </authorList>
    </citation>
    <scope>NUCLEOTIDE SEQUENCE [LARGE SCALE GENOMIC DNA]</scope>
    <source>
        <strain evidence="1 2">DP7</strain>
    </source>
</reference>
<dbReference type="HOGENOM" id="CLU_3167228_0_0_9"/>
<gene>
    <name evidence="1" type="ORF">HMPREF0322_04979</name>
</gene>
<name>G9XVG6_DESHA</name>
<dbReference type="Proteomes" id="UP000004416">
    <property type="component" value="Unassembled WGS sequence"/>
</dbReference>
<accession>G9XVG6</accession>
<evidence type="ECO:0000313" key="2">
    <source>
        <dbReference type="Proteomes" id="UP000004416"/>
    </source>
</evidence>
<comment type="caution">
    <text evidence="1">The sequence shown here is derived from an EMBL/GenBank/DDBJ whole genome shotgun (WGS) entry which is preliminary data.</text>
</comment>
<proteinExistence type="predicted"/>